<proteinExistence type="predicted"/>
<accession>A0ACB9HRV6</accession>
<sequence length="78" mass="8794">MYVRFCLVLVIRDLSEKVIFIHCWHGKIVGRVANVPCKSPSQRSAPKIHLSSISLSESVIRRLPSTSLRTHQVLVNEG</sequence>
<keyword evidence="2" id="KW-1185">Reference proteome</keyword>
<comment type="caution">
    <text evidence="1">The sequence shown here is derived from an EMBL/GenBank/DDBJ whole genome shotgun (WGS) entry which is preliminary data.</text>
</comment>
<reference evidence="2" key="1">
    <citation type="journal article" date="2022" name="Mol. Ecol. Resour.">
        <title>The genomes of chicory, endive, great burdock and yacon provide insights into Asteraceae palaeo-polyploidization history and plant inulin production.</title>
        <authorList>
            <person name="Fan W."/>
            <person name="Wang S."/>
            <person name="Wang H."/>
            <person name="Wang A."/>
            <person name="Jiang F."/>
            <person name="Liu H."/>
            <person name="Zhao H."/>
            <person name="Xu D."/>
            <person name="Zhang Y."/>
        </authorList>
    </citation>
    <scope>NUCLEOTIDE SEQUENCE [LARGE SCALE GENOMIC DNA]</scope>
    <source>
        <strain evidence="2">cv. Yunnan</strain>
    </source>
</reference>
<dbReference type="Proteomes" id="UP001056120">
    <property type="component" value="Linkage Group LG11"/>
</dbReference>
<organism evidence="1 2">
    <name type="scientific">Smallanthus sonchifolius</name>
    <dbReference type="NCBI Taxonomy" id="185202"/>
    <lineage>
        <taxon>Eukaryota</taxon>
        <taxon>Viridiplantae</taxon>
        <taxon>Streptophyta</taxon>
        <taxon>Embryophyta</taxon>
        <taxon>Tracheophyta</taxon>
        <taxon>Spermatophyta</taxon>
        <taxon>Magnoliopsida</taxon>
        <taxon>eudicotyledons</taxon>
        <taxon>Gunneridae</taxon>
        <taxon>Pentapetalae</taxon>
        <taxon>asterids</taxon>
        <taxon>campanulids</taxon>
        <taxon>Asterales</taxon>
        <taxon>Asteraceae</taxon>
        <taxon>Asteroideae</taxon>
        <taxon>Heliantheae alliance</taxon>
        <taxon>Millerieae</taxon>
        <taxon>Smallanthus</taxon>
    </lineage>
</organism>
<dbReference type="EMBL" id="CM042028">
    <property type="protein sequence ID" value="KAI3798439.1"/>
    <property type="molecule type" value="Genomic_DNA"/>
</dbReference>
<evidence type="ECO:0000313" key="1">
    <source>
        <dbReference type="EMBL" id="KAI3798439.1"/>
    </source>
</evidence>
<gene>
    <name evidence="1" type="ORF">L1987_33714</name>
</gene>
<evidence type="ECO:0000313" key="2">
    <source>
        <dbReference type="Proteomes" id="UP001056120"/>
    </source>
</evidence>
<protein>
    <submittedName>
        <fullName evidence="1">Uncharacterized protein</fullName>
    </submittedName>
</protein>
<name>A0ACB9HRV6_9ASTR</name>
<reference evidence="1 2" key="2">
    <citation type="journal article" date="2022" name="Mol. Ecol. Resour.">
        <title>The genomes of chicory, endive, great burdock and yacon provide insights into Asteraceae paleo-polyploidization history and plant inulin production.</title>
        <authorList>
            <person name="Fan W."/>
            <person name="Wang S."/>
            <person name="Wang H."/>
            <person name="Wang A."/>
            <person name="Jiang F."/>
            <person name="Liu H."/>
            <person name="Zhao H."/>
            <person name="Xu D."/>
            <person name="Zhang Y."/>
        </authorList>
    </citation>
    <scope>NUCLEOTIDE SEQUENCE [LARGE SCALE GENOMIC DNA]</scope>
    <source>
        <strain evidence="2">cv. Yunnan</strain>
        <tissue evidence="1">Leaves</tissue>
    </source>
</reference>